<dbReference type="AlphaFoldDB" id="A0A2M3ZXS6"/>
<name>A0A2M3ZXS6_9DIPT</name>
<dbReference type="EMBL" id="GGFM01012550">
    <property type="protein sequence ID" value="MBW33301.1"/>
    <property type="molecule type" value="Transcribed_RNA"/>
</dbReference>
<evidence type="ECO:0000313" key="2">
    <source>
        <dbReference type="EMBL" id="MBW33301.1"/>
    </source>
</evidence>
<feature type="chain" id="PRO_5014947611" evidence="1">
    <location>
        <begin position="17"/>
        <end position="72"/>
    </location>
</feature>
<organism evidence="2">
    <name type="scientific">Anopheles braziliensis</name>
    <dbReference type="NCBI Taxonomy" id="58242"/>
    <lineage>
        <taxon>Eukaryota</taxon>
        <taxon>Metazoa</taxon>
        <taxon>Ecdysozoa</taxon>
        <taxon>Arthropoda</taxon>
        <taxon>Hexapoda</taxon>
        <taxon>Insecta</taxon>
        <taxon>Pterygota</taxon>
        <taxon>Neoptera</taxon>
        <taxon>Endopterygota</taxon>
        <taxon>Diptera</taxon>
        <taxon>Nematocera</taxon>
        <taxon>Culicoidea</taxon>
        <taxon>Culicidae</taxon>
        <taxon>Anophelinae</taxon>
        <taxon>Anopheles</taxon>
    </lineage>
</organism>
<evidence type="ECO:0000256" key="1">
    <source>
        <dbReference type="SAM" id="SignalP"/>
    </source>
</evidence>
<protein>
    <submittedName>
        <fullName evidence="2">Putative secreted peptide</fullName>
    </submittedName>
</protein>
<feature type="signal peptide" evidence="1">
    <location>
        <begin position="1"/>
        <end position="16"/>
    </location>
</feature>
<sequence>MVLLLIKALVLPVLRAALRPTLPRHPAQVQGVMSRLLRQLQRQQQLTTSIEEKASARIWQSLLCLSIANILS</sequence>
<accession>A0A2M3ZXS6</accession>
<proteinExistence type="predicted"/>
<reference evidence="2" key="1">
    <citation type="submission" date="2018-01" db="EMBL/GenBank/DDBJ databases">
        <title>An insight into the sialome of Amazonian anophelines.</title>
        <authorList>
            <person name="Ribeiro J.M."/>
            <person name="Scarpassa V."/>
            <person name="Calvo E."/>
        </authorList>
    </citation>
    <scope>NUCLEOTIDE SEQUENCE</scope>
    <source>
        <tissue evidence="2">Salivary glands</tissue>
    </source>
</reference>
<keyword evidence="1" id="KW-0732">Signal</keyword>